<protein>
    <submittedName>
        <fullName evidence="1">Uncharacterized protein</fullName>
    </submittedName>
</protein>
<dbReference type="EMBL" id="FOGB01000003">
    <property type="protein sequence ID" value="SEQ38030.1"/>
    <property type="molecule type" value="Genomic_DNA"/>
</dbReference>
<organism evidence="1 2">
    <name type="scientific">Amphritea atlantica</name>
    <dbReference type="NCBI Taxonomy" id="355243"/>
    <lineage>
        <taxon>Bacteria</taxon>
        <taxon>Pseudomonadati</taxon>
        <taxon>Pseudomonadota</taxon>
        <taxon>Gammaproteobacteria</taxon>
        <taxon>Oceanospirillales</taxon>
        <taxon>Oceanospirillaceae</taxon>
        <taxon>Amphritea</taxon>
    </lineage>
</organism>
<accession>A0A1H9FJ83</accession>
<reference evidence="2" key="1">
    <citation type="submission" date="2016-10" db="EMBL/GenBank/DDBJ databases">
        <authorList>
            <person name="Varghese N."/>
            <person name="Submissions S."/>
        </authorList>
    </citation>
    <scope>NUCLEOTIDE SEQUENCE [LARGE SCALE GENOMIC DNA]</scope>
    <source>
        <strain evidence="2">DSM 18887</strain>
    </source>
</reference>
<dbReference type="RefSeq" id="WP_091355570.1">
    <property type="nucleotide sequence ID" value="NZ_AP025284.1"/>
</dbReference>
<keyword evidence="2" id="KW-1185">Reference proteome</keyword>
<evidence type="ECO:0000313" key="2">
    <source>
        <dbReference type="Proteomes" id="UP000198749"/>
    </source>
</evidence>
<proteinExistence type="predicted"/>
<name>A0A1H9FJ83_9GAMM</name>
<dbReference type="AlphaFoldDB" id="A0A1H9FJ83"/>
<dbReference type="Proteomes" id="UP000198749">
    <property type="component" value="Unassembled WGS sequence"/>
</dbReference>
<sequence length="168" mass="19483">MKWAIIVLIMMSLLGSMMWVMPSPRQRFLAKLRQQASRQGFQVQIVRVTPPRAAGQVKPEVLNATAYRLPRYNLEKKHRENFTEWQIFRQTAVANEGLPEGWCWGTGERSLNEQQLVFLNQLIDKLPAGVSSIESTPVHISLYWDEKGDEDTLQQLKDLLQPFIDQQF</sequence>
<dbReference type="STRING" id="355243.SAMN03080615_01293"/>
<gene>
    <name evidence="1" type="ORF">SAMN03080615_01293</name>
</gene>
<evidence type="ECO:0000313" key="1">
    <source>
        <dbReference type="EMBL" id="SEQ38030.1"/>
    </source>
</evidence>
<dbReference type="OrthoDB" id="5735634at2"/>